<dbReference type="InterPro" id="IPR052514">
    <property type="entry name" value="SAM-dependent_MTase"/>
</dbReference>
<dbReference type="Pfam" id="PF05050">
    <property type="entry name" value="Methyltransf_21"/>
    <property type="match status" value="1"/>
</dbReference>
<dbReference type="GO" id="GO:0008168">
    <property type="term" value="F:methyltransferase activity"/>
    <property type="evidence" value="ECO:0007669"/>
    <property type="project" value="UniProtKB-KW"/>
</dbReference>
<evidence type="ECO:0000259" key="1">
    <source>
        <dbReference type="Pfam" id="PF05050"/>
    </source>
</evidence>
<feature type="domain" description="Methyltransferase FkbM" evidence="1">
    <location>
        <begin position="38"/>
        <end position="199"/>
    </location>
</feature>
<dbReference type="Gene3D" id="3.40.50.150">
    <property type="entry name" value="Vaccinia Virus protein VP39"/>
    <property type="match status" value="1"/>
</dbReference>
<dbReference type="EMBL" id="FMSV02000549">
    <property type="protein sequence ID" value="SEH08434.1"/>
    <property type="molecule type" value="Genomic_DNA"/>
</dbReference>
<name>A0A1H6FHG1_9GAMM</name>
<dbReference type="SUPFAM" id="SSF53335">
    <property type="entry name" value="S-adenosyl-L-methionine-dependent methyltransferases"/>
    <property type="match status" value="1"/>
</dbReference>
<accession>A0A1H6FHG1</accession>
<dbReference type="PANTHER" id="PTHR34203:SF15">
    <property type="entry name" value="SLL1173 PROTEIN"/>
    <property type="match status" value="1"/>
</dbReference>
<dbReference type="InterPro" id="IPR006342">
    <property type="entry name" value="FkbM_mtfrase"/>
</dbReference>
<dbReference type="AlphaFoldDB" id="A0A1H6FHG1"/>
<organism evidence="2 3">
    <name type="scientific">Candidatus Venteria ishoeyi</name>
    <dbReference type="NCBI Taxonomy" id="1899563"/>
    <lineage>
        <taxon>Bacteria</taxon>
        <taxon>Pseudomonadati</taxon>
        <taxon>Pseudomonadota</taxon>
        <taxon>Gammaproteobacteria</taxon>
        <taxon>Thiotrichales</taxon>
        <taxon>Thiotrichaceae</taxon>
        <taxon>Venteria</taxon>
    </lineage>
</organism>
<dbReference type="Proteomes" id="UP000236724">
    <property type="component" value="Unassembled WGS sequence"/>
</dbReference>
<reference evidence="2 3" key="1">
    <citation type="submission" date="2016-10" db="EMBL/GenBank/DDBJ databases">
        <authorList>
            <person name="de Groot N.N."/>
        </authorList>
    </citation>
    <scope>NUCLEOTIDE SEQUENCE [LARGE SCALE GENOMIC DNA]</scope>
    <source>
        <strain evidence="2">MBHS1</strain>
    </source>
</reference>
<keyword evidence="3" id="KW-1185">Reference proteome</keyword>
<keyword evidence="2" id="KW-0808">Transferase</keyword>
<dbReference type="PANTHER" id="PTHR34203">
    <property type="entry name" value="METHYLTRANSFERASE, FKBM FAMILY PROTEIN"/>
    <property type="match status" value="1"/>
</dbReference>
<sequence>MYLDDKDSLGLLSNNGIFEEQEVAVVKEQVKSGDTVLDIGANIGYYTLIFAKLVGKQGKVFAFEPEPDNFALLQKNIEINGYSNIVLIPKAVSDKNEIIKLYLCEKNKGMHRAYNSIFCNKYIEIESIRIDDYFQQNNQTIDFIKMDIEGYEYTALQGMLNILRNNKNIKILTEFSPAASLENGIDLTLYVQLLTELGFTIYAIEEKMAIIEPNVLYQQLKIVKSVVHNLLQEVNEGKQEGDIGQITTELCKYFQDKHYNRPVFENFLCMRDDNL</sequence>
<proteinExistence type="predicted"/>
<dbReference type="NCBIfam" id="TIGR01444">
    <property type="entry name" value="fkbM_fam"/>
    <property type="match status" value="1"/>
</dbReference>
<dbReference type="InterPro" id="IPR029063">
    <property type="entry name" value="SAM-dependent_MTases_sf"/>
</dbReference>
<dbReference type="CDD" id="cd02440">
    <property type="entry name" value="AdoMet_MTases"/>
    <property type="match status" value="1"/>
</dbReference>
<protein>
    <submittedName>
        <fullName evidence="2">Cobalt-precorrin-6Y C(15)-methyltransferase</fullName>
    </submittedName>
</protein>
<evidence type="ECO:0000313" key="3">
    <source>
        <dbReference type="Proteomes" id="UP000236724"/>
    </source>
</evidence>
<keyword evidence="2" id="KW-0489">Methyltransferase</keyword>
<gene>
    <name evidence="2" type="ORF">MBHS_04326</name>
</gene>
<evidence type="ECO:0000313" key="2">
    <source>
        <dbReference type="EMBL" id="SEH08434.1"/>
    </source>
</evidence>
<dbReference type="GO" id="GO:0032259">
    <property type="term" value="P:methylation"/>
    <property type="evidence" value="ECO:0007669"/>
    <property type="project" value="UniProtKB-KW"/>
</dbReference>